<comment type="caution">
    <text evidence="2">The sequence shown here is derived from an EMBL/GenBank/DDBJ whole genome shotgun (WGS) entry which is preliminary data.</text>
</comment>
<dbReference type="AlphaFoldDB" id="A0A9D5AZM1"/>
<accession>A0A9D5AZM1</accession>
<proteinExistence type="inferred from homology"/>
<name>A0A9D5AZM1_PEA</name>
<evidence type="ECO:0000256" key="1">
    <source>
        <dbReference type="ARBA" id="ARBA00008645"/>
    </source>
</evidence>
<evidence type="ECO:0000313" key="3">
    <source>
        <dbReference type="Proteomes" id="UP001058974"/>
    </source>
</evidence>
<dbReference type="Gramene" id="Psat03G0067500-T1">
    <property type="protein sequence ID" value="KAI5424580.1"/>
    <property type="gene ID" value="KIW84_030675"/>
</dbReference>
<gene>
    <name evidence="2" type="ORF">KIW84_030675</name>
</gene>
<dbReference type="PANTHER" id="PTHR43039">
    <property type="entry name" value="ESTERASE-RELATED"/>
    <property type="match status" value="1"/>
</dbReference>
<evidence type="ECO:0000313" key="2">
    <source>
        <dbReference type="EMBL" id="KAI5424580.1"/>
    </source>
</evidence>
<keyword evidence="3" id="KW-1185">Reference proteome</keyword>
<sequence>MGIMKAHNVNVLGRRNRFIVLANGFSTNQSMWKYFVPHLVDDFRVVLYDNMCAGTTNPDYFGFQCHSILEGHAYDLLIILEELRVDSCIFISHSFLAMIGAITSISRPDLFLNMIMNDMRQQLKLVTVPCHIIQVEKDMAFLVMVSEFPHQQLGGESIVEVMATDGHLTLLSFPNTVISVWFKHIQLDIAPVR</sequence>
<dbReference type="SUPFAM" id="SSF53474">
    <property type="entry name" value="alpha/beta-Hydrolases"/>
    <property type="match status" value="1"/>
</dbReference>
<protein>
    <submittedName>
        <fullName evidence="2">Uncharacterized protein</fullName>
    </submittedName>
</protein>
<comment type="similarity">
    <text evidence="1">Belongs to the AB hydrolase superfamily.</text>
</comment>
<dbReference type="Proteomes" id="UP001058974">
    <property type="component" value="Chromosome 3"/>
</dbReference>
<dbReference type="Gene3D" id="3.40.50.1820">
    <property type="entry name" value="alpha/beta hydrolase"/>
    <property type="match status" value="2"/>
</dbReference>
<organism evidence="2 3">
    <name type="scientific">Pisum sativum</name>
    <name type="common">Garden pea</name>
    <name type="synonym">Lathyrus oleraceus</name>
    <dbReference type="NCBI Taxonomy" id="3888"/>
    <lineage>
        <taxon>Eukaryota</taxon>
        <taxon>Viridiplantae</taxon>
        <taxon>Streptophyta</taxon>
        <taxon>Embryophyta</taxon>
        <taxon>Tracheophyta</taxon>
        <taxon>Spermatophyta</taxon>
        <taxon>Magnoliopsida</taxon>
        <taxon>eudicotyledons</taxon>
        <taxon>Gunneridae</taxon>
        <taxon>Pentapetalae</taxon>
        <taxon>rosids</taxon>
        <taxon>fabids</taxon>
        <taxon>Fabales</taxon>
        <taxon>Fabaceae</taxon>
        <taxon>Papilionoideae</taxon>
        <taxon>50 kb inversion clade</taxon>
        <taxon>NPAAA clade</taxon>
        <taxon>Hologalegina</taxon>
        <taxon>IRL clade</taxon>
        <taxon>Fabeae</taxon>
        <taxon>Lathyrus</taxon>
    </lineage>
</organism>
<dbReference type="Gramene" id="Psat3g014200.1">
    <property type="protein sequence ID" value="Psat3g014200.1.cds"/>
    <property type="gene ID" value="Psat3g014200"/>
</dbReference>
<dbReference type="InterPro" id="IPR029058">
    <property type="entry name" value="AB_hydrolase_fold"/>
</dbReference>
<reference evidence="2 3" key="1">
    <citation type="journal article" date="2022" name="Nat. Genet.">
        <title>Improved pea reference genome and pan-genome highlight genomic features and evolutionary characteristics.</title>
        <authorList>
            <person name="Yang T."/>
            <person name="Liu R."/>
            <person name="Luo Y."/>
            <person name="Hu S."/>
            <person name="Wang D."/>
            <person name="Wang C."/>
            <person name="Pandey M.K."/>
            <person name="Ge S."/>
            <person name="Xu Q."/>
            <person name="Li N."/>
            <person name="Li G."/>
            <person name="Huang Y."/>
            <person name="Saxena R.K."/>
            <person name="Ji Y."/>
            <person name="Li M."/>
            <person name="Yan X."/>
            <person name="He Y."/>
            <person name="Liu Y."/>
            <person name="Wang X."/>
            <person name="Xiang C."/>
            <person name="Varshney R.K."/>
            <person name="Ding H."/>
            <person name="Gao S."/>
            <person name="Zong X."/>
        </authorList>
    </citation>
    <scope>NUCLEOTIDE SEQUENCE [LARGE SCALE GENOMIC DNA]</scope>
    <source>
        <strain evidence="2 3">cv. Zhongwan 6</strain>
    </source>
</reference>
<dbReference type="EMBL" id="JAMSHJ010000003">
    <property type="protein sequence ID" value="KAI5424580.1"/>
    <property type="molecule type" value="Genomic_DNA"/>
</dbReference>